<dbReference type="SUPFAM" id="SSF53774">
    <property type="entry name" value="Glutaminase/Asparaginase"/>
    <property type="match status" value="1"/>
</dbReference>
<feature type="binding site" evidence="3">
    <location>
        <position position="58"/>
    </location>
    <ligand>
        <name>substrate</name>
    </ligand>
</feature>
<keyword evidence="8" id="KW-1185">Reference proteome</keyword>
<feature type="active site" evidence="4">
    <location>
        <position position="12"/>
    </location>
</feature>
<dbReference type="Gene3D" id="3.40.50.40">
    <property type="match status" value="1"/>
</dbReference>
<dbReference type="Pfam" id="PF00710">
    <property type="entry name" value="Asparaginase"/>
    <property type="match status" value="1"/>
</dbReference>
<dbReference type="PANTHER" id="PTHR11707:SF28">
    <property type="entry name" value="60 KDA LYSOPHOSPHOLIPASE"/>
    <property type="match status" value="1"/>
</dbReference>
<dbReference type="RefSeq" id="WP_174627183.1">
    <property type="nucleotide sequence ID" value="NZ_CADCXN010000102.1"/>
</dbReference>
<dbReference type="InterPro" id="IPR036152">
    <property type="entry name" value="Asp/glu_Ase-like_sf"/>
</dbReference>
<feature type="binding site" evidence="3">
    <location>
        <begin position="90"/>
        <end position="91"/>
    </location>
    <ligand>
        <name>substrate</name>
    </ligand>
</feature>
<dbReference type="GO" id="GO:0004067">
    <property type="term" value="F:asparaginase activity"/>
    <property type="evidence" value="ECO:0007669"/>
    <property type="project" value="UniProtKB-UniRule"/>
</dbReference>
<dbReference type="InterPro" id="IPR027474">
    <property type="entry name" value="L-asparaginase_N"/>
</dbReference>
<comment type="similarity">
    <text evidence="1">Belongs to the asparaginase 1 family.</text>
</comment>
<protein>
    <submittedName>
        <fullName evidence="7">L-asparaginase</fullName>
    </submittedName>
</protein>
<evidence type="ECO:0000313" key="8">
    <source>
        <dbReference type="Proteomes" id="UP000494216"/>
    </source>
</evidence>
<dbReference type="InterPro" id="IPR027473">
    <property type="entry name" value="L-asparaginase_C"/>
</dbReference>
<dbReference type="AlphaFoldDB" id="A0A8S0XUR9"/>
<dbReference type="PRINTS" id="PR00139">
    <property type="entry name" value="ASNGLNASE"/>
</dbReference>
<accession>A0A8S0XUR9</accession>
<evidence type="ECO:0000256" key="1">
    <source>
        <dbReference type="ARBA" id="ARBA00010518"/>
    </source>
</evidence>
<name>A0A8S0XUR9_9GAMM</name>
<reference evidence="7 8" key="1">
    <citation type="submission" date="2020-02" db="EMBL/GenBank/DDBJ databases">
        <authorList>
            <person name="Hogendoorn C."/>
        </authorList>
    </citation>
    <scope>NUCLEOTIDE SEQUENCE [LARGE SCALE GENOMIC DNA]</scope>
    <source>
        <strain evidence="7">METHB21</strain>
    </source>
</reference>
<dbReference type="GO" id="GO:0006520">
    <property type="term" value="P:amino acid metabolic process"/>
    <property type="evidence" value="ECO:0007669"/>
    <property type="project" value="InterPro"/>
</dbReference>
<evidence type="ECO:0000259" key="6">
    <source>
        <dbReference type="Pfam" id="PF00710"/>
    </source>
</evidence>
<evidence type="ECO:0000256" key="3">
    <source>
        <dbReference type="PIRSR" id="PIRSR001220-2"/>
    </source>
</evidence>
<dbReference type="PANTHER" id="PTHR11707">
    <property type="entry name" value="L-ASPARAGINASE"/>
    <property type="match status" value="1"/>
</dbReference>
<dbReference type="Proteomes" id="UP000494216">
    <property type="component" value="Unassembled WGS sequence"/>
</dbReference>
<dbReference type="InterPro" id="IPR006034">
    <property type="entry name" value="Asparaginase/glutaminase-like"/>
</dbReference>
<evidence type="ECO:0000256" key="4">
    <source>
        <dbReference type="PROSITE-ProRule" id="PRU10099"/>
    </source>
</evidence>
<dbReference type="InterPro" id="IPR020827">
    <property type="entry name" value="Asparaginase/glutaminase_AS1"/>
</dbReference>
<dbReference type="PIRSF" id="PIRSF001220">
    <property type="entry name" value="L-ASNase_gatD"/>
    <property type="match status" value="1"/>
</dbReference>
<feature type="active site" description="O-isoaspartyl threonine intermediate" evidence="2">
    <location>
        <position position="12"/>
    </location>
</feature>
<dbReference type="Gene3D" id="3.40.50.1170">
    <property type="entry name" value="L-asparaginase, N-terminal domain"/>
    <property type="match status" value="1"/>
</dbReference>
<dbReference type="PROSITE" id="PS00144">
    <property type="entry name" value="ASN_GLN_ASE_1"/>
    <property type="match status" value="1"/>
</dbReference>
<evidence type="ECO:0000313" key="7">
    <source>
        <dbReference type="EMBL" id="CAA9892408.1"/>
    </source>
</evidence>
<dbReference type="InterPro" id="IPR027475">
    <property type="entry name" value="Asparaginase/glutaminase_AS2"/>
</dbReference>
<dbReference type="InterPro" id="IPR037152">
    <property type="entry name" value="L-asparaginase_N_sf"/>
</dbReference>
<proteinExistence type="inferred from homology"/>
<sequence>MKNILVVFTGGTIGSTATEGIINTTNTAQFKLIQQFQQHYENHQQITFRIIQPIQILSENLAPAAWNAIIAAIETAKPDQYDGIIITHGTDTLSFTAAALSFYFHAIKTPILLVSSDYPLADPEANGLENFICAVEFILQKGQAGVFVPYQNQGQLTQLHKGARLASSLQLSGDFFSVQGKSYMQFENQRFTLFNSPAAQPQTQLPQLKARFSDRILMIRPYPGLNYDHFNLERTEAVLHDLYHSGTACASVQWGENYSLREFIKCCKEAGIRVYLAPAIESNNTYYSTRTLIEEGASMIWNMSIEAAYVKLLLAYGNFSDEQEIMNFINQDIAGEHVGQQLARFDI</sequence>
<gene>
    <name evidence="7" type="ORF">METHB2_70015</name>
</gene>
<dbReference type="SMART" id="SM00870">
    <property type="entry name" value="Asparaginase"/>
    <property type="match status" value="1"/>
</dbReference>
<dbReference type="EMBL" id="CADCXN010000102">
    <property type="protein sequence ID" value="CAA9892408.1"/>
    <property type="molecule type" value="Genomic_DNA"/>
</dbReference>
<evidence type="ECO:0000256" key="2">
    <source>
        <dbReference type="PIRSR" id="PIRSR001220-1"/>
    </source>
</evidence>
<comment type="caution">
    <text evidence="7">The sequence shown here is derived from an EMBL/GenBank/DDBJ whole genome shotgun (WGS) entry which is preliminary data.</text>
</comment>
<evidence type="ECO:0000256" key="5">
    <source>
        <dbReference type="PROSITE-ProRule" id="PRU10100"/>
    </source>
</evidence>
<feature type="active site" evidence="5">
    <location>
        <position position="90"/>
    </location>
</feature>
<dbReference type="PROSITE" id="PS51732">
    <property type="entry name" value="ASN_GLN_ASE_3"/>
    <property type="match status" value="1"/>
</dbReference>
<dbReference type="PIRSF" id="PIRSF500176">
    <property type="entry name" value="L_ASNase"/>
    <property type="match status" value="1"/>
</dbReference>
<organism evidence="7 8">
    <name type="scientific">Candidatus Methylobacter favarea</name>
    <dbReference type="NCBI Taxonomy" id="2707345"/>
    <lineage>
        <taxon>Bacteria</taxon>
        <taxon>Pseudomonadati</taxon>
        <taxon>Pseudomonadota</taxon>
        <taxon>Gammaproteobacteria</taxon>
        <taxon>Methylococcales</taxon>
        <taxon>Methylococcaceae</taxon>
        <taxon>Methylobacter</taxon>
    </lineage>
</organism>
<feature type="domain" description="L-asparaginase N-terminal" evidence="6">
    <location>
        <begin position="3"/>
        <end position="176"/>
    </location>
</feature>
<dbReference type="PROSITE" id="PS00917">
    <property type="entry name" value="ASN_GLN_ASE_2"/>
    <property type="match status" value="1"/>
</dbReference>